<keyword evidence="2 4" id="KW-0238">DNA-binding</keyword>
<dbReference type="OrthoDB" id="4802216at2"/>
<name>A0A839RLZ6_9ACTN</name>
<dbReference type="GO" id="GO:0003700">
    <property type="term" value="F:DNA-binding transcription factor activity"/>
    <property type="evidence" value="ECO:0007669"/>
    <property type="project" value="TreeGrafter"/>
</dbReference>
<organism evidence="6 7">
    <name type="scientific">Hoyosella altamirensis</name>
    <dbReference type="NCBI Taxonomy" id="616997"/>
    <lineage>
        <taxon>Bacteria</taxon>
        <taxon>Bacillati</taxon>
        <taxon>Actinomycetota</taxon>
        <taxon>Actinomycetes</taxon>
        <taxon>Mycobacteriales</taxon>
        <taxon>Hoyosellaceae</taxon>
        <taxon>Hoyosella</taxon>
    </lineage>
</organism>
<keyword evidence="7" id="KW-1185">Reference proteome</keyword>
<dbReference type="AlphaFoldDB" id="A0A839RLZ6"/>
<dbReference type="InterPro" id="IPR009057">
    <property type="entry name" value="Homeodomain-like_sf"/>
</dbReference>
<gene>
    <name evidence="6" type="ORF">FHU29_001540</name>
</gene>
<evidence type="ECO:0000256" key="3">
    <source>
        <dbReference type="ARBA" id="ARBA00023163"/>
    </source>
</evidence>
<evidence type="ECO:0000313" key="7">
    <source>
        <dbReference type="Proteomes" id="UP000567922"/>
    </source>
</evidence>
<dbReference type="Pfam" id="PF00440">
    <property type="entry name" value="TetR_N"/>
    <property type="match status" value="1"/>
</dbReference>
<keyword evidence="1" id="KW-0805">Transcription regulation</keyword>
<sequence length="212" mass="23008">MVVKQRAYGGQSASARTAQRREQLLRAGLALIGEGGVQAVSVRGVLERAKLAPRYFYENFTNLDELIVAIFDQVLQEVVAAGTAPATDTRRDMRSRVRDALSATTELLVGEPAKGRILVIDSLTTPALVPLREQGLRMIGAIIVVTAQATDPMREVDLETAEITAMFLVGGFAELVAALLKDNGRYHRDAVIDRCTDLFLAARETALTAARK</sequence>
<dbReference type="InterPro" id="IPR050109">
    <property type="entry name" value="HTH-type_TetR-like_transc_reg"/>
</dbReference>
<dbReference type="PANTHER" id="PTHR30055">
    <property type="entry name" value="HTH-TYPE TRANSCRIPTIONAL REGULATOR RUTR"/>
    <property type="match status" value="1"/>
</dbReference>
<evidence type="ECO:0000256" key="2">
    <source>
        <dbReference type="ARBA" id="ARBA00023125"/>
    </source>
</evidence>
<evidence type="ECO:0000256" key="1">
    <source>
        <dbReference type="ARBA" id="ARBA00023015"/>
    </source>
</evidence>
<comment type="caution">
    <text evidence="6">The sequence shown here is derived from an EMBL/GenBank/DDBJ whole genome shotgun (WGS) entry which is preliminary data.</text>
</comment>
<dbReference type="SUPFAM" id="SSF46689">
    <property type="entry name" value="Homeodomain-like"/>
    <property type="match status" value="1"/>
</dbReference>
<protein>
    <submittedName>
        <fullName evidence="6">AcrR family transcriptional regulator</fullName>
    </submittedName>
</protein>
<feature type="DNA-binding region" description="H-T-H motif" evidence="4">
    <location>
        <begin position="41"/>
        <end position="60"/>
    </location>
</feature>
<keyword evidence="3" id="KW-0804">Transcription</keyword>
<dbReference type="PROSITE" id="PS50977">
    <property type="entry name" value="HTH_TETR_2"/>
    <property type="match status" value="1"/>
</dbReference>
<reference evidence="6 7" key="1">
    <citation type="submission" date="2020-08" db="EMBL/GenBank/DDBJ databases">
        <title>Sequencing the genomes of 1000 actinobacteria strains.</title>
        <authorList>
            <person name="Klenk H.-P."/>
        </authorList>
    </citation>
    <scope>NUCLEOTIDE SEQUENCE [LARGE SCALE GENOMIC DNA]</scope>
    <source>
        <strain evidence="6 7">DSM 45258</strain>
    </source>
</reference>
<dbReference type="Gene3D" id="1.10.357.10">
    <property type="entry name" value="Tetracycline Repressor, domain 2"/>
    <property type="match status" value="1"/>
</dbReference>
<dbReference type="RefSeq" id="WP_064439028.1">
    <property type="nucleotide sequence ID" value="NZ_BDDI01000002.1"/>
</dbReference>
<dbReference type="EMBL" id="JACHWS010000001">
    <property type="protein sequence ID" value="MBB3037106.1"/>
    <property type="molecule type" value="Genomic_DNA"/>
</dbReference>
<evidence type="ECO:0000256" key="4">
    <source>
        <dbReference type="PROSITE-ProRule" id="PRU00335"/>
    </source>
</evidence>
<dbReference type="InterPro" id="IPR001647">
    <property type="entry name" value="HTH_TetR"/>
</dbReference>
<accession>A0A839RLZ6</accession>
<feature type="domain" description="HTH tetR-type" evidence="5">
    <location>
        <begin position="18"/>
        <end position="78"/>
    </location>
</feature>
<dbReference type="GO" id="GO:0000976">
    <property type="term" value="F:transcription cis-regulatory region binding"/>
    <property type="evidence" value="ECO:0007669"/>
    <property type="project" value="TreeGrafter"/>
</dbReference>
<evidence type="ECO:0000313" key="6">
    <source>
        <dbReference type="EMBL" id="MBB3037106.1"/>
    </source>
</evidence>
<dbReference type="PANTHER" id="PTHR30055:SF234">
    <property type="entry name" value="HTH-TYPE TRANSCRIPTIONAL REGULATOR BETI"/>
    <property type="match status" value="1"/>
</dbReference>
<dbReference type="Proteomes" id="UP000567922">
    <property type="component" value="Unassembled WGS sequence"/>
</dbReference>
<proteinExistence type="predicted"/>
<evidence type="ECO:0000259" key="5">
    <source>
        <dbReference type="PROSITE" id="PS50977"/>
    </source>
</evidence>